<sequence>MKINMSMSPPPRPSGNASVGDRLEGAFLSEMLKIAMPEPGKGPFHGGIGESQFSSFLIEQHATAIASRIDLKLDSRLEAPNG</sequence>
<name>A0A1H6JVT0_9RHOB</name>
<dbReference type="Proteomes" id="UP000199125">
    <property type="component" value="Unassembled WGS sequence"/>
</dbReference>
<feature type="region of interest" description="Disordered" evidence="1">
    <location>
        <begin position="1"/>
        <end position="20"/>
    </location>
</feature>
<reference evidence="3" key="1">
    <citation type="submission" date="2016-10" db="EMBL/GenBank/DDBJ databases">
        <authorList>
            <person name="Varghese N."/>
            <person name="Submissions S."/>
        </authorList>
    </citation>
    <scope>NUCLEOTIDE SEQUENCE [LARGE SCALE GENOMIC DNA]</scope>
    <source>
        <strain evidence="3">DSM 11593</strain>
    </source>
</reference>
<accession>A0A1H6JVT0</accession>
<evidence type="ECO:0000313" key="2">
    <source>
        <dbReference type="EMBL" id="SEH65135.1"/>
    </source>
</evidence>
<evidence type="ECO:0000256" key="1">
    <source>
        <dbReference type="SAM" id="MobiDB-lite"/>
    </source>
</evidence>
<dbReference type="STRING" id="65735.SAMN04488075_0586"/>
<organism evidence="2 3">
    <name type="scientific">Paracoccus alkenifer</name>
    <dbReference type="NCBI Taxonomy" id="65735"/>
    <lineage>
        <taxon>Bacteria</taxon>
        <taxon>Pseudomonadati</taxon>
        <taxon>Pseudomonadota</taxon>
        <taxon>Alphaproteobacteria</taxon>
        <taxon>Rhodobacterales</taxon>
        <taxon>Paracoccaceae</taxon>
        <taxon>Paracoccus</taxon>
    </lineage>
</organism>
<keyword evidence="3" id="KW-1185">Reference proteome</keyword>
<evidence type="ECO:0000313" key="3">
    <source>
        <dbReference type="Proteomes" id="UP000199125"/>
    </source>
</evidence>
<protein>
    <recommendedName>
        <fullName evidence="4">Rod binding protein</fullName>
    </recommendedName>
</protein>
<gene>
    <name evidence="2" type="ORF">SAMN04488075_0586</name>
</gene>
<evidence type="ECO:0008006" key="4">
    <source>
        <dbReference type="Google" id="ProtNLM"/>
    </source>
</evidence>
<dbReference type="AlphaFoldDB" id="A0A1H6JVT0"/>
<dbReference type="EMBL" id="FNXG01000001">
    <property type="protein sequence ID" value="SEH65135.1"/>
    <property type="molecule type" value="Genomic_DNA"/>
</dbReference>
<proteinExistence type="predicted"/>